<accession>A0A1Q9CGH3</accession>
<evidence type="ECO:0000313" key="2">
    <source>
        <dbReference type="EMBL" id="OLP82019.1"/>
    </source>
</evidence>
<protein>
    <submittedName>
        <fullName evidence="2">Uncharacterized protein</fullName>
    </submittedName>
</protein>
<keyword evidence="3" id="KW-1185">Reference proteome</keyword>
<dbReference type="EMBL" id="LSRX01001231">
    <property type="protein sequence ID" value="OLP82019.1"/>
    <property type="molecule type" value="Genomic_DNA"/>
</dbReference>
<name>A0A1Q9CGH3_SYMMI</name>
<evidence type="ECO:0000256" key="1">
    <source>
        <dbReference type="SAM" id="MobiDB-lite"/>
    </source>
</evidence>
<feature type="region of interest" description="Disordered" evidence="1">
    <location>
        <begin position="393"/>
        <end position="433"/>
    </location>
</feature>
<feature type="compositionally biased region" description="Polar residues" evidence="1">
    <location>
        <begin position="818"/>
        <end position="828"/>
    </location>
</feature>
<feature type="region of interest" description="Disordered" evidence="1">
    <location>
        <begin position="755"/>
        <end position="828"/>
    </location>
</feature>
<reference evidence="2 3" key="1">
    <citation type="submission" date="2016-02" db="EMBL/GenBank/DDBJ databases">
        <title>Genome analysis of coral dinoflagellate symbionts highlights evolutionary adaptations to a symbiotic lifestyle.</title>
        <authorList>
            <person name="Aranda M."/>
            <person name="Li Y."/>
            <person name="Liew Y.J."/>
            <person name="Baumgarten S."/>
            <person name="Simakov O."/>
            <person name="Wilson M."/>
            <person name="Piel J."/>
            <person name="Ashoor H."/>
            <person name="Bougouffa S."/>
            <person name="Bajic V.B."/>
            <person name="Ryu T."/>
            <person name="Ravasi T."/>
            <person name="Bayer T."/>
            <person name="Micklem G."/>
            <person name="Kim H."/>
            <person name="Bhak J."/>
            <person name="Lajeunesse T.C."/>
            <person name="Voolstra C.R."/>
        </authorList>
    </citation>
    <scope>NUCLEOTIDE SEQUENCE [LARGE SCALE GENOMIC DNA]</scope>
    <source>
        <strain evidence="2 3">CCMP2467</strain>
    </source>
</reference>
<dbReference type="OrthoDB" id="408633at2759"/>
<gene>
    <name evidence="2" type="ORF">AK812_SmicGene37367</name>
</gene>
<comment type="caution">
    <text evidence="2">The sequence shown here is derived from an EMBL/GenBank/DDBJ whole genome shotgun (WGS) entry which is preliminary data.</text>
</comment>
<proteinExistence type="predicted"/>
<sequence>MTCLEPIQPQRFDGYLHVIRYPSCIKGVHDGYAAIIADLSRVGGSFFATILPRNMSYPDLIEFITPLSSEDEAPFRVFVGAGSRPWPPEALVTLRDGDVITVTRHAHFSPASTVSTQLADRSAWGHMEHFFSVELHSCIGVLYGSKRWCIAEHFHYGETIIDHVVRCLRLDVGRIATCTFYTPDLDIQGSHCPKLVAVQDIRPIHDTPATRARQDIFILCDLRPLGLKPVFVYSHVTTIHVPSLLSDLGVDLPSAFQVGIHGGYHFGDHVSVDYSCTLLFYAKEVPGESSSDDSPPARLVSPVDVEDPAYSVPASEDFDVPPRASSGSIPPWVDPSVPLGHSWNSVEEFSTSVWQEFPTEEDRLNVPPGPFRSAASFGSLVRHARPLDSSEWIDHSFDDTGGTVYDSAPPSELQSASMPDPPGLPAQPDDTDDVDESLGGGIANHRLRAFNTYIYVPDTLPELVNASAFMPCSIDTALAAVAGARERDAVQLFPRVILASPQPDREFLVAVALPNWLQERPVVLLDCRRVNRTMFAKLLHGSLNRESLLRAAGLSCRSTWDVFVHRLLQPLAHGQRITLVSGMLITIVPCGCGAPATDDAAALLTAGDSWDLDAVVTAPGGSPGQHFWLLTDGMPAVFEVRPGRRPTFKSDIAEHLRVQDHALTLIGVSPRIVNTFFDGIWTSGVLVGYPLWPLTSSGPFLPITDVTDRFTDLCPREHCVTVLGADTVTHLAERCFAVKDGTVLVVQFTEDLLAGFTPDSPPHSDREDEEDRDDSHPGEGPPRNRSRTPARSVPAAVDGATDASRPAASEEDEHTVDPGNTNSWSAKWSNGKHDDAFAEGGLSPTPVGSDRLGSICRGDLHVPARNARTFIAEVSDVMREWFPTLIPAAPQPDPRAAYILAAPEWITDQVLICIDLVPLDGRVFAAYTPSLTDKHSLLNLAGISGAAEVDLYVPGHETAVDFGVDIFVSHGMSITIAPPEAPIGPSVLLAEMLRTHLPWDERFSHDMRHHGDRFCLVADGFFRDFLLQPSRAMYYLHDIAVIFGLSTHRAALTPAAHRIGDVSIYGRSCRAVAAVSPTHSGAVRNDVIGLTQEILLLGHPDSGDLPPSLMYKPPAQVQSVVSHKRVEMHSAYGVLSGMGEIPSHTCPATLAALEMSLPTPFLSSVLGRRLPATGSALLNPKFDFGCAREGDSFHGRVLFCDALRGMPPCHPSTALVLGMTGGMPVPPLLTYLAHSCPLARPTLMRTTHQQLLKMRLSACEALHAILREFEILVATPFAAPSPHELPCYVFRRLAARFRSTHGYYCQMDSARQYRRDRDAYVSSLADQLAQSPASELFQSLHSLLGHRRRKKYQVDPLPAVMDREGHLCRDADSAMSRWREHFGGMEGGQETSFSGLMSKWAMRIQASADDCPWPMPSDLSVVPTEADLQRLLVSAKAGKSPGMDGIPVEVPSPVALSQVVWADDLAVPRITETEHAAKAIGVEAGVLTDAFKEFGFSLTFGPHKTAGLLTLRGAGSRKARQSVFGPRGLGGSVPVLLKFQNTVRLPLVNAYRHLGCQQAPAGSLKQEIQYRVSQARATFAEGRRKVYKNPKISVRRKGHILGSTVIPKLVYGAGAWGPLNSGETRTFSGALWSFYRPLLGIGRCDAQNWDASTCFALLGLPSPSTLLRTQRLLYLGQMLRAGPDELWAVLRADRPHASLLQADIRWLHEWTHRTTGLPNPDLEWSAWVSFVQQAYGKYKGAVKRARMLDIHRHAVVAALSGLHRALVLVCGTVEGHAREEPPVLKEVCIPCRRAFSDRLSWAGHAARKHGYRSHAYLCAQGTLCLSCGRQFSSAGRLRRHLYAKTRCVREWGSFTPAQMSDPPLDIHALAPPVPIHGSFAPDDSAGIRVDVACGLLGDLGCDPADETEAWNLVTSYVEPIDTLRQTVREWAASDAGDEVRQATAENLLLLLDVELLAEHVQPRPGTFCAQWQPLHFAACSTAVCAFGLLWPNQCPPS</sequence>
<dbReference type="Proteomes" id="UP000186817">
    <property type="component" value="Unassembled WGS sequence"/>
</dbReference>
<evidence type="ECO:0000313" key="3">
    <source>
        <dbReference type="Proteomes" id="UP000186817"/>
    </source>
</evidence>
<organism evidence="2 3">
    <name type="scientific">Symbiodinium microadriaticum</name>
    <name type="common">Dinoflagellate</name>
    <name type="synonym">Zooxanthella microadriatica</name>
    <dbReference type="NCBI Taxonomy" id="2951"/>
    <lineage>
        <taxon>Eukaryota</taxon>
        <taxon>Sar</taxon>
        <taxon>Alveolata</taxon>
        <taxon>Dinophyceae</taxon>
        <taxon>Suessiales</taxon>
        <taxon>Symbiodiniaceae</taxon>
        <taxon>Symbiodinium</taxon>
    </lineage>
</organism>